<dbReference type="SUPFAM" id="SSF88946">
    <property type="entry name" value="Sigma2 domain of RNA polymerase sigma factors"/>
    <property type="match status" value="1"/>
</dbReference>
<evidence type="ECO:0000313" key="2">
    <source>
        <dbReference type="Proteomes" id="UP000208104"/>
    </source>
</evidence>
<name>A0A0K2CP01_9CAUD</name>
<dbReference type="GO" id="GO:0006352">
    <property type="term" value="P:DNA-templated transcription initiation"/>
    <property type="evidence" value="ECO:0007669"/>
    <property type="project" value="InterPro"/>
</dbReference>
<protein>
    <submittedName>
        <fullName evidence="1">Putative DNA-directed RNA polymerase subunit sigma-24</fullName>
    </submittedName>
</protein>
<accession>A0A0K2CP01</accession>
<dbReference type="Proteomes" id="UP000208104">
    <property type="component" value="Segment"/>
</dbReference>
<proteinExistence type="predicted"/>
<dbReference type="GeneID" id="26626088"/>
<dbReference type="InterPro" id="IPR013325">
    <property type="entry name" value="RNA_pol_sigma_r2"/>
</dbReference>
<dbReference type="Gene3D" id="1.10.1740.10">
    <property type="match status" value="1"/>
</dbReference>
<dbReference type="InterPro" id="IPR014284">
    <property type="entry name" value="RNA_pol_sigma-70_dom"/>
</dbReference>
<reference evidence="1 2" key="1">
    <citation type="journal article" date="2015" name="Genome Announc.">
        <title>Genome Sequences of Five Additional Brevibacillus laterosporus Bacteriophages.</title>
        <authorList>
            <person name="Merrill B.D."/>
            <person name="Berg J.A."/>
            <person name="Graves K.A."/>
            <person name="Ward A.T."/>
            <person name="Hilton J.A."/>
            <person name="Wake B.N."/>
            <person name="Grose J.H."/>
            <person name="Breakwell D.P."/>
            <person name="Burnett S.H."/>
        </authorList>
    </citation>
    <scope>NUCLEOTIDE SEQUENCE [LARGE SCALE GENOMIC DNA]</scope>
</reference>
<sequence length="174" mass="20106">MQTTVATFDINSLNPILNLCLKDINRRDREDVKQDAIVRVLTVINKGVIKKNLFNCLRTVIQRTVFDYYRKKNRMIVQNSVLVNYSDGADEEKGSTIDTFSHESVEMGYELSEVKNDYLNNISKFTPQQRRVIDFMLFTEEGMDMRPTEISNLLGLDKSHASRAMKMLKQVCQG</sequence>
<organism evidence="1 2">
    <name type="scientific">Brevibacillus phage Jenst</name>
    <dbReference type="NCBI Taxonomy" id="1691954"/>
    <lineage>
        <taxon>Viruses</taxon>
        <taxon>Duplodnaviria</taxon>
        <taxon>Heunggongvirae</taxon>
        <taxon>Uroviricota</taxon>
        <taxon>Caudoviricetes</taxon>
        <taxon>Jenstvirus</taxon>
        <taxon>Jenstvirus jenst</taxon>
    </lineage>
</organism>
<keyword evidence="1" id="KW-0804">Transcription</keyword>
<dbReference type="EMBL" id="KT151955">
    <property type="protein sequence ID" value="ALA07269.1"/>
    <property type="molecule type" value="Genomic_DNA"/>
</dbReference>
<gene>
    <name evidence="1" type="ORF">JENST_140</name>
</gene>
<keyword evidence="2" id="KW-1185">Reference proteome</keyword>
<dbReference type="RefSeq" id="YP_009199201.1">
    <property type="nucleotide sequence ID" value="NC_028805.1"/>
</dbReference>
<keyword evidence="1" id="KW-0240">DNA-directed RNA polymerase</keyword>
<evidence type="ECO:0000313" key="1">
    <source>
        <dbReference type="EMBL" id="ALA07269.1"/>
    </source>
</evidence>
<dbReference type="KEGG" id="vg:26626088"/>
<dbReference type="NCBIfam" id="TIGR02937">
    <property type="entry name" value="sigma70-ECF"/>
    <property type="match status" value="1"/>
</dbReference>
<dbReference type="GO" id="GO:0000428">
    <property type="term" value="C:DNA-directed RNA polymerase complex"/>
    <property type="evidence" value="ECO:0007669"/>
    <property type="project" value="UniProtKB-KW"/>
</dbReference>
<dbReference type="GO" id="GO:0003700">
    <property type="term" value="F:DNA-binding transcription factor activity"/>
    <property type="evidence" value="ECO:0007669"/>
    <property type="project" value="InterPro"/>
</dbReference>